<organism evidence="3 4">
    <name type="scientific">Linum tenue</name>
    <dbReference type="NCBI Taxonomy" id="586396"/>
    <lineage>
        <taxon>Eukaryota</taxon>
        <taxon>Viridiplantae</taxon>
        <taxon>Streptophyta</taxon>
        <taxon>Embryophyta</taxon>
        <taxon>Tracheophyta</taxon>
        <taxon>Spermatophyta</taxon>
        <taxon>Magnoliopsida</taxon>
        <taxon>eudicotyledons</taxon>
        <taxon>Gunneridae</taxon>
        <taxon>Pentapetalae</taxon>
        <taxon>rosids</taxon>
        <taxon>fabids</taxon>
        <taxon>Malpighiales</taxon>
        <taxon>Linaceae</taxon>
        <taxon>Linum</taxon>
    </lineage>
</organism>
<dbReference type="AlphaFoldDB" id="A0AAV0QE07"/>
<dbReference type="EMBL" id="CAMGYJ010000009">
    <property type="protein sequence ID" value="CAI0542514.1"/>
    <property type="molecule type" value="Genomic_DNA"/>
</dbReference>
<dbReference type="Proteomes" id="UP001154282">
    <property type="component" value="Unassembled WGS sequence"/>
</dbReference>
<name>A0AAV0QE07_9ROSI</name>
<dbReference type="Gene3D" id="1.10.238.200">
    <property type="entry name" value="Cullin, PONY binding domain"/>
    <property type="match status" value="1"/>
</dbReference>
<evidence type="ECO:0000259" key="2">
    <source>
        <dbReference type="PROSITE" id="PS51229"/>
    </source>
</evidence>
<dbReference type="GO" id="GO:0000151">
    <property type="term" value="C:ubiquitin ligase complex"/>
    <property type="evidence" value="ECO:0007669"/>
    <property type="project" value="TreeGrafter"/>
</dbReference>
<dbReference type="GO" id="GO:0032182">
    <property type="term" value="F:ubiquitin-like protein binding"/>
    <property type="evidence" value="ECO:0007669"/>
    <property type="project" value="TreeGrafter"/>
</dbReference>
<keyword evidence="4" id="KW-1185">Reference proteome</keyword>
<dbReference type="InterPro" id="IPR005176">
    <property type="entry name" value="PONY_dom"/>
</dbReference>
<dbReference type="Pfam" id="PF03556">
    <property type="entry name" value="Cullin_binding"/>
    <property type="match status" value="1"/>
</dbReference>
<dbReference type="FunFam" id="1.10.238.200:FF:000005">
    <property type="entry name" value="Defective in cullin neddylation protein"/>
    <property type="match status" value="1"/>
</dbReference>
<protein>
    <recommendedName>
        <fullName evidence="1">Defective in cullin neddylation protein</fullName>
    </recommendedName>
</protein>
<dbReference type="PANTHER" id="PTHR12281:SF20">
    <property type="entry name" value="DEFECTIVE IN CULLIN NEDDYLATION PROTEIN"/>
    <property type="match status" value="1"/>
</dbReference>
<comment type="caution">
    <text evidence="3">The sequence shown here is derived from an EMBL/GenBank/DDBJ whole genome shotgun (WGS) entry which is preliminary data.</text>
</comment>
<comment type="function">
    <text evidence="1">Neddylation of cullins play an essential role in the regulation of SCF-type complexes activity.</text>
</comment>
<gene>
    <name evidence="3" type="ORF">LITE_LOCUS42518</name>
</gene>
<proteinExistence type="predicted"/>
<dbReference type="InterPro" id="IPR014764">
    <property type="entry name" value="DCN-prot"/>
</dbReference>
<dbReference type="PANTHER" id="PTHR12281">
    <property type="entry name" value="RP42 RELATED"/>
    <property type="match status" value="1"/>
</dbReference>
<dbReference type="GO" id="GO:0097602">
    <property type="term" value="F:cullin family protein binding"/>
    <property type="evidence" value="ECO:0007669"/>
    <property type="project" value="TreeGrafter"/>
</dbReference>
<dbReference type="GO" id="GO:0031624">
    <property type="term" value="F:ubiquitin conjugating enzyme binding"/>
    <property type="evidence" value="ECO:0007669"/>
    <property type="project" value="TreeGrafter"/>
</dbReference>
<dbReference type="GO" id="GO:0045116">
    <property type="term" value="P:protein neddylation"/>
    <property type="evidence" value="ECO:0007669"/>
    <property type="project" value="TreeGrafter"/>
</dbReference>
<accession>A0AAV0QE07</accession>
<evidence type="ECO:0000313" key="3">
    <source>
        <dbReference type="EMBL" id="CAI0542514.1"/>
    </source>
</evidence>
<feature type="domain" description="DCUN1" evidence="2">
    <location>
        <begin position="1"/>
        <end position="138"/>
    </location>
</feature>
<dbReference type="Gene3D" id="1.10.238.10">
    <property type="entry name" value="EF-hand"/>
    <property type="match status" value="1"/>
</dbReference>
<evidence type="ECO:0000313" key="4">
    <source>
        <dbReference type="Proteomes" id="UP001154282"/>
    </source>
</evidence>
<evidence type="ECO:0000256" key="1">
    <source>
        <dbReference type="RuleBase" id="RU410713"/>
    </source>
</evidence>
<dbReference type="InterPro" id="IPR042460">
    <property type="entry name" value="DCN1-like_PONY"/>
</dbReference>
<reference evidence="3" key="1">
    <citation type="submission" date="2022-08" db="EMBL/GenBank/DDBJ databases">
        <authorList>
            <person name="Gutierrez-Valencia J."/>
        </authorList>
    </citation>
    <scope>NUCLEOTIDE SEQUENCE</scope>
</reference>
<sequence length="144" mass="16881">SLLHQDEWQAGLKALKANTILKLVKALSELKKEAESPENFEDFYLFAFKYCLTEEKQKGVDIESSCELLKIVLGSQFHSQVDSLVEYLKVQKDYKVINKDQWMGFLRFCKEISFPDMANYDENQAWPLILDNFVDWKKEKSSSR</sequence>
<feature type="non-terminal residue" evidence="3">
    <location>
        <position position="1"/>
    </location>
</feature>
<dbReference type="PROSITE" id="PS51229">
    <property type="entry name" value="DCUN1"/>
    <property type="match status" value="1"/>
</dbReference>